<gene>
    <name evidence="2" type="ORF">GCM10009129_13610</name>
</gene>
<feature type="transmembrane region" description="Helical" evidence="1">
    <location>
        <begin position="174"/>
        <end position="195"/>
    </location>
</feature>
<proteinExistence type="predicted"/>
<feature type="transmembrane region" description="Helical" evidence="1">
    <location>
        <begin position="26"/>
        <end position="45"/>
    </location>
</feature>
<protein>
    <submittedName>
        <fullName evidence="2">Uncharacterized protein</fullName>
    </submittedName>
</protein>
<reference evidence="2 3" key="1">
    <citation type="journal article" date="2019" name="Int. J. Syst. Evol. Microbiol.">
        <title>The Global Catalogue of Microorganisms (GCM) 10K type strain sequencing project: providing services to taxonomists for standard genome sequencing and annotation.</title>
        <authorList>
            <consortium name="The Broad Institute Genomics Platform"/>
            <consortium name="The Broad Institute Genome Sequencing Center for Infectious Disease"/>
            <person name="Wu L."/>
            <person name="Ma J."/>
        </authorList>
    </citation>
    <scope>NUCLEOTIDE SEQUENCE [LARGE SCALE GENOMIC DNA]</scope>
    <source>
        <strain evidence="2 3">JCM 16343</strain>
    </source>
</reference>
<accession>A0ABN0VU97</accession>
<comment type="caution">
    <text evidence="2">The sequence shown here is derived from an EMBL/GenBank/DDBJ whole genome shotgun (WGS) entry which is preliminary data.</text>
</comment>
<evidence type="ECO:0000313" key="3">
    <source>
        <dbReference type="Proteomes" id="UP001501787"/>
    </source>
</evidence>
<feature type="transmembrane region" description="Helical" evidence="1">
    <location>
        <begin position="51"/>
        <end position="71"/>
    </location>
</feature>
<dbReference type="Proteomes" id="UP001501787">
    <property type="component" value="Unassembled WGS sequence"/>
</dbReference>
<dbReference type="EMBL" id="BAAAFR010000003">
    <property type="protein sequence ID" value="GAA0317382.1"/>
    <property type="molecule type" value="Genomic_DNA"/>
</dbReference>
<keyword evidence="3" id="KW-1185">Reference proteome</keyword>
<feature type="transmembrane region" description="Helical" evidence="1">
    <location>
        <begin position="215"/>
        <end position="235"/>
    </location>
</feature>
<keyword evidence="1" id="KW-0472">Membrane</keyword>
<evidence type="ECO:0000313" key="2">
    <source>
        <dbReference type="EMBL" id="GAA0317382.1"/>
    </source>
</evidence>
<organism evidence="2 3">
    <name type="scientific">Psychrobacter aestuarii</name>
    <dbReference type="NCBI Taxonomy" id="556327"/>
    <lineage>
        <taxon>Bacteria</taxon>
        <taxon>Pseudomonadati</taxon>
        <taxon>Pseudomonadota</taxon>
        <taxon>Gammaproteobacteria</taxon>
        <taxon>Moraxellales</taxon>
        <taxon>Moraxellaceae</taxon>
        <taxon>Psychrobacter</taxon>
    </lineage>
</organism>
<evidence type="ECO:0000256" key="1">
    <source>
        <dbReference type="SAM" id="Phobius"/>
    </source>
</evidence>
<dbReference type="RefSeq" id="WP_201504883.1">
    <property type="nucleotide sequence ID" value="NZ_BAAAFR010000003.1"/>
</dbReference>
<keyword evidence="1" id="KW-1133">Transmembrane helix</keyword>
<keyword evidence="1" id="KW-0812">Transmembrane</keyword>
<feature type="transmembrane region" description="Helical" evidence="1">
    <location>
        <begin position="108"/>
        <end position="131"/>
    </location>
</feature>
<feature type="transmembrane region" description="Helical" evidence="1">
    <location>
        <begin position="78"/>
        <end position="102"/>
    </location>
</feature>
<name>A0ABN0VU97_9GAMM</name>
<sequence>MKNMLCRLPDINEFPEKLYMHFIGKISIPAVVLIASWSLAFAHYLLEISQFWTVFILSFFLMYTVIPTTWYMYKTYRFFIGSFIGTLCTSLLFYYIGGVFLIETGFKISLKILAIVLIVFYFSLFFLDIYISYKNINIYKEIIKNSIKIDSNGSFVFMIDFWIKGLKKSSFNSGLGLSMIVMLCLSVPIIIAGLFGGHPQVSAKIMLNNNQNSLVSFVISLSMIALSMMFLSLSVKEFLKLNALVSFKI</sequence>